<accession>A0ABD1BA94</accession>
<evidence type="ECO:0000313" key="6">
    <source>
        <dbReference type="EMBL" id="KAL1208825.1"/>
    </source>
</evidence>
<gene>
    <name evidence="6" type="ORF">V5N11_010504</name>
</gene>
<dbReference type="InterPro" id="IPR035897">
    <property type="entry name" value="Toll_tir_struct_dom_sf"/>
</dbReference>
<dbReference type="SUPFAM" id="SSF52540">
    <property type="entry name" value="P-loop containing nucleoside triphosphate hydrolases"/>
    <property type="match status" value="1"/>
</dbReference>
<dbReference type="SUPFAM" id="SSF52058">
    <property type="entry name" value="L domain-like"/>
    <property type="match status" value="1"/>
</dbReference>
<comment type="caution">
    <text evidence="6">The sequence shown here is derived from an EMBL/GenBank/DDBJ whole genome shotgun (WGS) entry which is preliminary data.</text>
</comment>
<dbReference type="Gene3D" id="3.80.10.10">
    <property type="entry name" value="Ribonuclease Inhibitor"/>
    <property type="match status" value="2"/>
</dbReference>
<dbReference type="Pfam" id="PF00931">
    <property type="entry name" value="NB-ARC"/>
    <property type="match status" value="1"/>
</dbReference>
<evidence type="ECO:0000256" key="3">
    <source>
        <dbReference type="ARBA" id="ARBA00023027"/>
    </source>
</evidence>
<keyword evidence="1" id="KW-0433">Leucine-rich repeat</keyword>
<dbReference type="AlphaFoldDB" id="A0ABD1BA94"/>
<name>A0ABD1BA94_CARAN</name>
<dbReference type="SMART" id="SM00255">
    <property type="entry name" value="TIR"/>
    <property type="match status" value="1"/>
</dbReference>
<evidence type="ECO:0000256" key="2">
    <source>
        <dbReference type="ARBA" id="ARBA00022737"/>
    </source>
</evidence>
<evidence type="ECO:0000256" key="1">
    <source>
        <dbReference type="ARBA" id="ARBA00022614"/>
    </source>
</evidence>
<dbReference type="PROSITE" id="PS50104">
    <property type="entry name" value="TIR"/>
    <property type="match status" value="1"/>
</dbReference>
<evidence type="ECO:0000259" key="5">
    <source>
        <dbReference type="PROSITE" id="PS50104"/>
    </source>
</evidence>
<dbReference type="InterPro" id="IPR042197">
    <property type="entry name" value="Apaf_helical"/>
</dbReference>
<protein>
    <submittedName>
        <fullName evidence="6">Disease resistance protein RUN1</fullName>
    </submittedName>
</protein>
<evidence type="ECO:0000256" key="4">
    <source>
        <dbReference type="SAM" id="MobiDB-lite"/>
    </source>
</evidence>
<feature type="region of interest" description="Disordered" evidence="4">
    <location>
        <begin position="1117"/>
        <end position="1141"/>
    </location>
</feature>
<dbReference type="EMBL" id="JBANAX010000436">
    <property type="protein sequence ID" value="KAL1208825.1"/>
    <property type="molecule type" value="Genomic_DNA"/>
</dbReference>
<sequence length="1181" mass="134676">MQGMAKGTGHMPAERWRYDVFLNFRGADVRGGFLSHLYSSLRRFNVRTFMDEVVLERGDYIPSELLDAIENSKILVVILSKDYASSSWCLDELLQIMKCRRSNSRQLVFPVFYYIDPSDIRRQKGTLANSFANHETRYPLKQVQSWREALTEVANLSGWDLKQWDEAKCIEVVTKDILKRLPSSYLHVPSYAVGMESRLQHIYELLSTGSEDVQVIGIYGMGGTGKTMLAKAAYNEFAWLFEGTSFLENFREHSKKPDDGKADVQKQLLSDILKSHEKDSSGFDFAVNERFRNKRVLVVIDDVDDISQLNSVAIDSNWPFGPGSRIIVTTRNTHLLKQIGVEGRYSPKELDGGESLELLSWHAFRKSEPPTEYLWFAKKIVKYCAGLPLALEVFGSFLFGRSITDWEGTLGLLKQSFDDNIEAKLRISFDALNSLQKDIFLDVACFFIGMDRDYVACILEGCNLCPEIGLSVLLERCLITVNDSRLMMHDLLRDMGRQIVRQISPKNCGKRSRLWDLDDVLDVLTKKSGTDAIEGLSLKAEINDPKEFEAAALSNMQELRLLQLSYVNLRGSYEHLPKGLRWLRWHGFPLESLPTNFYLGFLVVMDMQHSNLRQLWDAQEPPQPLRKLKYLNLSHSDHLVETPDFSYLPNLEKLLLKNCKSLVRVHESIGMLHKKLVLVNMNGCSKLNDLPREFYRLKSLETLIISGCSNFKMLDDSLGELESLTSLIVDDTSLRVVPSSIIQLKKLKELSLRGCRGSLDGFDDMHSEYNPPIVLSSLVSNGLNCLMTLCLGYCNLSDQSLPDDLGCLACLEELDLQGNKFYNLKTDFSTLPNLKKLWLNACSTLQSMRSLPKSLREFNASGCISLVRTPDFSECSCLETLYLTNCYNLVETPGIDKLTRSKRISIYMNFCKRALDASGDSILQGWVERGNGAIYIPGSNFPDWVSFKDETNSVCFTVPETRNVDPVGFTVWMRMMSHRDDGNPPTITVKNQTNGNVWPRDDLNEYFRLERGDQVEVNVGCSEQGTVFETGIALRYSKRDSLDISNGEAEEDELKQTEEILYFCGNNVVMYCKREKIKARTLRTIVFTSHSRQREGKAVHEELYVCGVFLETSTSLSRNRRNTQLSTQETHHSPPSPRKMRVGSRTLAGFLEFCHSLLWDNYGEQLRRRRLRRITGGKFIR</sequence>
<dbReference type="Gene3D" id="3.40.50.300">
    <property type="entry name" value="P-loop containing nucleotide triphosphate hydrolases"/>
    <property type="match status" value="1"/>
</dbReference>
<feature type="compositionally biased region" description="Polar residues" evidence="4">
    <location>
        <begin position="1117"/>
        <end position="1128"/>
    </location>
</feature>
<dbReference type="PRINTS" id="PR00364">
    <property type="entry name" value="DISEASERSIST"/>
</dbReference>
<dbReference type="InterPro" id="IPR027417">
    <property type="entry name" value="P-loop_NTPase"/>
</dbReference>
<dbReference type="InterPro" id="IPR044974">
    <property type="entry name" value="Disease_R_plants"/>
</dbReference>
<dbReference type="InterPro" id="IPR032675">
    <property type="entry name" value="LRR_dom_sf"/>
</dbReference>
<keyword evidence="3" id="KW-0520">NAD</keyword>
<dbReference type="Pfam" id="PF01582">
    <property type="entry name" value="TIR"/>
    <property type="match status" value="1"/>
</dbReference>
<proteinExistence type="predicted"/>
<dbReference type="PANTHER" id="PTHR11017:SF271">
    <property type="entry name" value="DISEASE RESISTANCE PROTEIN (TIR-NBS-LRR CLASS) FAMILY"/>
    <property type="match status" value="1"/>
</dbReference>
<organism evidence="6 7">
    <name type="scientific">Cardamine amara subsp. amara</name>
    <dbReference type="NCBI Taxonomy" id="228776"/>
    <lineage>
        <taxon>Eukaryota</taxon>
        <taxon>Viridiplantae</taxon>
        <taxon>Streptophyta</taxon>
        <taxon>Embryophyta</taxon>
        <taxon>Tracheophyta</taxon>
        <taxon>Spermatophyta</taxon>
        <taxon>Magnoliopsida</taxon>
        <taxon>eudicotyledons</taxon>
        <taxon>Gunneridae</taxon>
        <taxon>Pentapetalae</taxon>
        <taxon>rosids</taxon>
        <taxon>malvids</taxon>
        <taxon>Brassicales</taxon>
        <taxon>Brassicaceae</taxon>
        <taxon>Cardamineae</taxon>
        <taxon>Cardamine</taxon>
    </lineage>
</organism>
<evidence type="ECO:0000313" key="7">
    <source>
        <dbReference type="Proteomes" id="UP001558713"/>
    </source>
</evidence>
<dbReference type="Gene3D" id="1.10.8.430">
    <property type="entry name" value="Helical domain of apoptotic protease-activating factors"/>
    <property type="match status" value="1"/>
</dbReference>
<dbReference type="Gene3D" id="3.40.50.10140">
    <property type="entry name" value="Toll/interleukin-1 receptor homology (TIR) domain"/>
    <property type="match status" value="1"/>
</dbReference>
<dbReference type="SUPFAM" id="SSF52200">
    <property type="entry name" value="Toll/Interleukin receptor TIR domain"/>
    <property type="match status" value="1"/>
</dbReference>
<dbReference type="FunFam" id="3.40.50.10140:FF:000007">
    <property type="entry name" value="Disease resistance protein (TIR-NBS-LRR class)"/>
    <property type="match status" value="1"/>
</dbReference>
<dbReference type="Proteomes" id="UP001558713">
    <property type="component" value="Unassembled WGS sequence"/>
</dbReference>
<feature type="domain" description="TIR" evidence="5">
    <location>
        <begin position="16"/>
        <end position="181"/>
    </location>
</feature>
<dbReference type="Pfam" id="PF23282">
    <property type="entry name" value="WHD_ROQ1"/>
    <property type="match status" value="1"/>
</dbReference>
<keyword evidence="7" id="KW-1185">Reference proteome</keyword>
<dbReference type="InterPro" id="IPR002182">
    <property type="entry name" value="NB-ARC"/>
</dbReference>
<keyword evidence="2" id="KW-0677">Repeat</keyword>
<dbReference type="InterPro" id="IPR058192">
    <property type="entry name" value="WHD_ROQ1-like"/>
</dbReference>
<dbReference type="PANTHER" id="PTHR11017">
    <property type="entry name" value="LEUCINE-RICH REPEAT-CONTAINING PROTEIN"/>
    <property type="match status" value="1"/>
</dbReference>
<reference evidence="6 7" key="1">
    <citation type="submission" date="2024-04" db="EMBL/GenBank/DDBJ databases">
        <title>Genome assembly C_amara_ONT_v2.</title>
        <authorList>
            <person name="Yant L."/>
            <person name="Moore C."/>
            <person name="Slenker M."/>
        </authorList>
    </citation>
    <scope>NUCLEOTIDE SEQUENCE [LARGE SCALE GENOMIC DNA]</scope>
    <source>
        <tissue evidence="6">Leaf</tissue>
    </source>
</reference>
<dbReference type="InterPro" id="IPR000157">
    <property type="entry name" value="TIR_dom"/>
</dbReference>